<accession>A0A1G2E614</accession>
<comment type="caution">
    <text evidence="1">The sequence shown here is derived from an EMBL/GenBank/DDBJ whole genome shotgun (WGS) entry which is preliminary data.</text>
</comment>
<evidence type="ECO:0000313" key="2">
    <source>
        <dbReference type="Proteomes" id="UP000178721"/>
    </source>
</evidence>
<name>A0A1G2E614_9BACT</name>
<gene>
    <name evidence="1" type="ORF">A2654_00140</name>
</gene>
<organism evidence="1 2">
    <name type="scientific">Candidatus Nealsonbacteria bacterium RIFCSPHIGHO2_01_FULL_43_31</name>
    <dbReference type="NCBI Taxonomy" id="1801665"/>
    <lineage>
        <taxon>Bacteria</taxon>
        <taxon>Candidatus Nealsoniibacteriota</taxon>
    </lineage>
</organism>
<protein>
    <recommendedName>
        <fullName evidence="3">30S ribosomal protein S21</fullName>
    </recommendedName>
</protein>
<evidence type="ECO:0000313" key="1">
    <source>
        <dbReference type="EMBL" id="OGZ20691.1"/>
    </source>
</evidence>
<proteinExistence type="predicted"/>
<dbReference type="AlphaFoldDB" id="A0A1G2E614"/>
<sequence>MHLEVLKQERETSQSLVRRFGRRVQQSGLLVRARKLRFRKKQKSQGAQKRAALRREEVSKEYEKLKKLGKLEYGSKTANPRRFN</sequence>
<dbReference type="Proteomes" id="UP000178721">
    <property type="component" value="Unassembled WGS sequence"/>
</dbReference>
<evidence type="ECO:0008006" key="3">
    <source>
        <dbReference type="Google" id="ProtNLM"/>
    </source>
</evidence>
<reference evidence="1 2" key="1">
    <citation type="journal article" date="2016" name="Nat. Commun.">
        <title>Thousands of microbial genomes shed light on interconnected biogeochemical processes in an aquifer system.</title>
        <authorList>
            <person name="Anantharaman K."/>
            <person name="Brown C.T."/>
            <person name="Hug L.A."/>
            <person name="Sharon I."/>
            <person name="Castelle C.J."/>
            <person name="Probst A.J."/>
            <person name="Thomas B.C."/>
            <person name="Singh A."/>
            <person name="Wilkins M.J."/>
            <person name="Karaoz U."/>
            <person name="Brodie E.L."/>
            <person name="Williams K.H."/>
            <person name="Hubbard S.S."/>
            <person name="Banfield J.F."/>
        </authorList>
    </citation>
    <scope>NUCLEOTIDE SEQUENCE [LARGE SCALE GENOMIC DNA]</scope>
</reference>
<dbReference type="EMBL" id="MHMA01000004">
    <property type="protein sequence ID" value="OGZ20691.1"/>
    <property type="molecule type" value="Genomic_DNA"/>
</dbReference>